<proteinExistence type="predicted"/>
<organism evidence="1">
    <name type="scientific">Salvia splendens</name>
    <name type="common">Scarlet sage</name>
    <dbReference type="NCBI Taxonomy" id="180675"/>
    <lineage>
        <taxon>Eukaryota</taxon>
        <taxon>Viridiplantae</taxon>
        <taxon>Streptophyta</taxon>
        <taxon>Embryophyta</taxon>
        <taxon>Tracheophyta</taxon>
        <taxon>Spermatophyta</taxon>
        <taxon>Magnoliopsida</taxon>
        <taxon>eudicotyledons</taxon>
        <taxon>Gunneridae</taxon>
        <taxon>Pentapetalae</taxon>
        <taxon>asterids</taxon>
        <taxon>lamiids</taxon>
        <taxon>Lamiales</taxon>
        <taxon>Lamiaceae</taxon>
        <taxon>Nepetoideae</taxon>
        <taxon>Mentheae</taxon>
        <taxon>Salviinae</taxon>
        <taxon>Salvia</taxon>
        <taxon>Salvia subgen. Calosphace</taxon>
        <taxon>core Calosphace</taxon>
    </lineage>
</organism>
<dbReference type="PANTHER" id="PTHR46368">
    <property type="match status" value="1"/>
</dbReference>
<keyword evidence="2" id="KW-1185">Reference proteome</keyword>
<accession>A0A8X8WSR2</accession>
<dbReference type="AlphaFoldDB" id="A0A8X8WSR2"/>
<dbReference type="PANTHER" id="PTHR46368:SF19">
    <property type="entry name" value="GFO_IDH_MOCA-LIKE OXIDOREDUCTASE N-TERMINAL DOMAIN-CONTAINING PROTEIN"/>
    <property type="match status" value="1"/>
</dbReference>
<gene>
    <name evidence="1" type="ORF">SASPL_137046</name>
</gene>
<reference evidence="1" key="2">
    <citation type="submission" date="2020-08" db="EMBL/GenBank/DDBJ databases">
        <title>Plant Genome Project.</title>
        <authorList>
            <person name="Zhang R.-G."/>
        </authorList>
    </citation>
    <scope>NUCLEOTIDE SEQUENCE</scope>
    <source>
        <strain evidence="1">Huo1</strain>
        <tissue evidence="1">Leaf</tissue>
    </source>
</reference>
<comment type="caution">
    <text evidence="1">The sequence shown here is derived from an EMBL/GenBank/DDBJ whole genome shotgun (WGS) entry which is preliminary data.</text>
</comment>
<protein>
    <submittedName>
        <fullName evidence="1">Uncharacterized protein</fullName>
    </submittedName>
</protein>
<evidence type="ECO:0000313" key="2">
    <source>
        <dbReference type="Proteomes" id="UP000298416"/>
    </source>
</evidence>
<dbReference type="EMBL" id="PNBA02000014">
    <property type="protein sequence ID" value="KAG6400221.1"/>
    <property type="molecule type" value="Genomic_DNA"/>
</dbReference>
<dbReference type="Gene3D" id="3.30.360.10">
    <property type="entry name" value="Dihydrodipicolinate Reductase, domain 2"/>
    <property type="match status" value="1"/>
</dbReference>
<dbReference type="OrthoDB" id="1654262at2759"/>
<dbReference type="Proteomes" id="UP000298416">
    <property type="component" value="Unassembled WGS sequence"/>
</dbReference>
<reference evidence="1" key="1">
    <citation type="submission" date="2018-01" db="EMBL/GenBank/DDBJ databases">
        <authorList>
            <person name="Mao J.F."/>
        </authorList>
    </citation>
    <scope>NUCLEOTIDE SEQUENCE</scope>
    <source>
        <strain evidence="1">Huo1</strain>
        <tissue evidence="1">Leaf</tissue>
    </source>
</reference>
<evidence type="ECO:0000313" key="1">
    <source>
        <dbReference type="EMBL" id="KAG6400221.1"/>
    </source>
</evidence>
<name>A0A8X8WSR2_SALSN</name>
<sequence length="111" mass="12348">MSVLGVNGFFRLHDFIIPIHKNVGPFNVTSNTKFTHLSLGIEPEPTEQVARADLPQEALMVKEFASLVTKIRDHGSESEKKWSTISRKTQLIVDAVKASIDKGYVAVEIVE</sequence>